<dbReference type="OrthoDB" id="276515at2759"/>
<evidence type="ECO:0000259" key="2">
    <source>
        <dbReference type="Pfam" id="PF03372"/>
    </source>
</evidence>
<accession>A0A812RQJ3</accession>
<feature type="signal peptide" evidence="1">
    <location>
        <begin position="1"/>
        <end position="22"/>
    </location>
</feature>
<name>A0A812RQJ3_9DINO</name>
<keyword evidence="1" id="KW-0732">Signal</keyword>
<dbReference type="Gene3D" id="3.60.10.10">
    <property type="entry name" value="Endonuclease/exonuclease/phosphatase"/>
    <property type="match status" value="1"/>
</dbReference>
<dbReference type="AlphaFoldDB" id="A0A812RQJ3"/>
<sequence>MWGKQAAFLLLLLAVLLGYLCQFPHYSERHDEETTRAVEQLKRALGNTALPVLTYNIRIDMEERDANNHFTKRVGRLSRFIGKVEPWLMGLQEPSSGQLLHLQAGLASHWKAIGYEGNGHKDMDRADPRRFNDYQTGILYDSRHLNLVESDHIWLSERPRIPGTKSWDSVGVRTVTIGAFRLQSIGSDVDIVHLNCHLDVWGAKARFEQAKLLLVHSQTWSQRHVNATIVLTGDFNSANGHGPHRLLLEGGYRDSWEDCHGMPQRCLSHSFASTFHGWLGSIVNTYVFRAFQFALHAVHACGIDFPKSVPGSVREAGRLAVHIMKQLDVEKVWQNLPGSFSRLHVDWILVRQAVRGQTLSPEAVVVTEVRDKDFSSDHFPVLAVFRLDMGVSQM</sequence>
<keyword evidence="4" id="KW-1185">Reference proteome</keyword>
<reference evidence="3" key="1">
    <citation type="submission" date="2021-02" db="EMBL/GenBank/DDBJ databases">
        <authorList>
            <person name="Dougan E. K."/>
            <person name="Rhodes N."/>
            <person name="Thang M."/>
            <person name="Chan C."/>
        </authorList>
    </citation>
    <scope>NUCLEOTIDE SEQUENCE</scope>
</reference>
<feature type="chain" id="PRO_5032467921" evidence="1">
    <location>
        <begin position="23"/>
        <end position="394"/>
    </location>
</feature>
<dbReference type="SUPFAM" id="SSF56219">
    <property type="entry name" value="DNase I-like"/>
    <property type="match status" value="1"/>
</dbReference>
<dbReference type="PANTHER" id="PTHR12121:SF36">
    <property type="entry name" value="ENDONUCLEASE_EXONUCLEASE_PHOSPHATASE DOMAIN-CONTAINING PROTEIN"/>
    <property type="match status" value="1"/>
</dbReference>
<dbReference type="EMBL" id="CAJNDS010002360">
    <property type="protein sequence ID" value="CAE7448876.1"/>
    <property type="molecule type" value="Genomic_DNA"/>
</dbReference>
<dbReference type="PANTHER" id="PTHR12121">
    <property type="entry name" value="CARBON CATABOLITE REPRESSOR PROTEIN 4"/>
    <property type="match status" value="1"/>
</dbReference>
<evidence type="ECO:0000313" key="4">
    <source>
        <dbReference type="Proteomes" id="UP000604046"/>
    </source>
</evidence>
<dbReference type="Proteomes" id="UP000604046">
    <property type="component" value="Unassembled WGS sequence"/>
</dbReference>
<evidence type="ECO:0000256" key="1">
    <source>
        <dbReference type="SAM" id="SignalP"/>
    </source>
</evidence>
<dbReference type="GO" id="GO:0000175">
    <property type="term" value="F:3'-5'-RNA exonuclease activity"/>
    <property type="evidence" value="ECO:0007669"/>
    <property type="project" value="TreeGrafter"/>
</dbReference>
<comment type="caution">
    <text evidence="3">The sequence shown here is derived from an EMBL/GenBank/DDBJ whole genome shotgun (WGS) entry which is preliminary data.</text>
</comment>
<dbReference type="Pfam" id="PF03372">
    <property type="entry name" value="Exo_endo_phos"/>
    <property type="match status" value="1"/>
</dbReference>
<feature type="domain" description="Endonuclease/exonuclease/phosphatase" evidence="2">
    <location>
        <begin position="53"/>
        <end position="378"/>
    </location>
</feature>
<evidence type="ECO:0000313" key="3">
    <source>
        <dbReference type="EMBL" id="CAE7448876.1"/>
    </source>
</evidence>
<organism evidence="3 4">
    <name type="scientific">Symbiodinium natans</name>
    <dbReference type="NCBI Taxonomy" id="878477"/>
    <lineage>
        <taxon>Eukaryota</taxon>
        <taxon>Sar</taxon>
        <taxon>Alveolata</taxon>
        <taxon>Dinophyceae</taxon>
        <taxon>Suessiales</taxon>
        <taxon>Symbiodiniaceae</taxon>
        <taxon>Symbiodinium</taxon>
    </lineage>
</organism>
<proteinExistence type="predicted"/>
<dbReference type="InterPro" id="IPR036691">
    <property type="entry name" value="Endo/exonu/phosph_ase_sf"/>
</dbReference>
<dbReference type="InterPro" id="IPR050410">
    <property type="entry name" value="CCR4/nocturin_mRNA_transcr"/>
</dbReference>
<protein>
    <submittedName>
        <fullName evidence="3">ANKRD50 protein</fullName>
    </submittedName>
</protein>
<gene>
    <name evidence="3" type="primary">ANKRD50</name>
    <name evidence="3" type="ORF">SNAT2548_LOCUS24518</name>
</gene>
<dbReference type="InterPro" id="IPR005135">
    <property type="entry name" value="Endo/exonuclease/phosphatase"/>
</dbReference>